<dbReference type="RefSeq" id="WP_045273387.1">
    <property type="nucleotide sequence ID" value="NZ_JYIX01000039.1"/>
</dbReference>
<evidence type="ECO:0000313" key="2">
    <source>
        <dbReference type="Proteomes" id="UP000033740"/>
    </source>
</evidence>
<dbReference type="STRING" id="582680.RS86_03335"/>
<accession>A0A0F0LEW7</accession>
<keyword evidence="2" id="KW-1185">Reference proteome</keyword>
<organism evidence="1 2">
    <name type="scientific">Microbacterium azadirachtae</name>
    <dbReference type="NCBI Taxonomy" id="582680"/>
    <lineage>
        <taxon>Bacteria</taxon>
        <taxon>Bacillati</taxon>
        <taxon>Actinomycetota</taxon>
        <taxon>Actinomycetes</taxon>
        <taxon>Micrococcales</taxon>
        <taxon>Microbacteriaceae</taxon>
        <taxon>Microbacterium</taxon>
    </lineage>
</organism>
<dbReference type="EMBL" id="JYIX01000039">
    <property type="protein sequence ID" value="KJL31219.1"/>
    <property type="molecule type" value="Genomic_DNA"/>
</dbReference>
<gene>
    <name evidence="1" type="ORF">RS86_03335</name>
</gene>
<dbReference type="AlphaFoldDB" id="A0A0F0LEW7"/>
<dbReference type="PATRIC" id="fig|582680.6.peg.3422"/>
<name>A0A0F0LEW7_9MICO</name>
<comment type="caution">
    <text evidence="1">The sequence shown here is derived from an EMBL/GenBank/DDBJ whole genome shotgun (WGS) entry which is preliminary data.</text>
</comment>
<evidence type="ECO:0000313" key="1">
    <source>
        <dbReference type="EMBL" id="KJL31219.1"/>
    </source>
</evidence>
<reference evidence="1 2" key="1">
    <citation type="submission" date="2015-02" db="EMBL/GenBank/DDBJ databases">
        <title>Draft genome sequences of ten Microbacterium spp. with emphasis on heavy metal contaminated environments.</title>
        <authorList>
            <person name="Corretto E."/>
        </authorList>
    </citation>
    <scope>NUCLEOTIDE SEQUENCE [LARGE SCALE GENOMIC DNA]</scope>
    <source>
        <strain evidence="1 2">ARN176</strain>
    </source>
</reference>
<dbReference type="Proteomes" id="UP000033740">
    <property type="component" value="Unassembled WGS sequence"/>
</dbReference>
<proteinExistence type="predicted"/>
<sequence>MALISEAVVPHHEPILEHLVRSREDLILNGWTDRRIAAAVQAGVLFHIRRGWYIDADERSGLWPEEQHRAHVIAVARDGRGGAIASHTSAAVLWRLPLYRIRCARVHLTTSRARRISSAPDVIRHATSIDAEDVVDIDGIRCTSLARTVFDLIGTLPLEAAVALADAAERQMALRLREWDVEAVTSWRLGLSRRLGEAGGMRGIRQARWVFAFADGRAELPGESVSRLQLRRLGYAPPALQVPIPGPDGRMYYVDFGMDAVGSFGEFDGKGKYLDEAMRSGRSIEQVIYDEKRREDWIRGRTQQRFARWESEHIGTSRALGRRLESFGISPP</sequence>
<evidence type="ECO:0008006" key="3">
    <source>
        <dbReference type="Google" id="ProtNLM"/>
    </source>
</evidence>
<protein>
    <recommendedName>
        <fullName evidence="3">Transcriptional regulator, AbiEi antitoxin, Type IV TA system</fullName>
    </recommendedName>
</protein>